<dbReference type="Proteomes" id="UP001347884">
    <property type="component" value="Unassembled WGS sequence"/>
</dbReference>
<proteinExistence type="predicted"/>
<keyword evidence="2" id="KW-1185">Reference proteome</keyword>
<dbReference type="PANTHER" id="PTHR32063:SF24">
    <property type="entry name" value="CATION EFFLUX SYSTEM (ACRB_ACRD_ACRF FAMILY)"/>
    <property type="match status" value="1"/>
</dbReference>
<dbReference type="InterPro" id="IPR001036">
    <property type="entry name" value="Acrflvin-R"/>
</dbReference>
<dbReference type="Pfam" id="PF00873">
    <property type="entry name" value="ACR_tran"/>
    <property type="match status" value="1"/>
</dbReference>
<dbReference type="Gene3D" id="1.20.1640.10">
    <property type="entry name" value="Multidrug efflux transporter AcrB transmembrane domain"/>
    <property type="match status" value="1"/>
</dbReference>
<reference evidence="1 2" key="1">
    <citation type="journal article" date="2022" name="Front. Microbiol.">
        <title>Commensal bacteria contribute to the growth of multidrug-resistant Avibacterium paragallinarum in chickens.</title>
        <authorList>
            <person name="Zhu J."/>
            <person name="Chen Y."/>
            <person name="Wu Y."/>
            <person name="Wang Y."/>
            <person name="Zhu K."/>
        </authorList>
    </citation>
    <scope>NUCLEOTIDE SEQUENCE [LARGE SCALE GENOMIC DNA]</scope>
    <source>
        <strain evidence="1 2">AV25</strain>
    </source>
</reference>
<sequence>MGITTQNSILLVDFVIEKRQQGMTCHQVLIQSDAERAHPILMTIITMIAGMTPDVFASG</sequence>
<organism evidence="1 2">
    <name type="scientific">Avibacterium paragallinarum</name>
    <name type="common">Haemophilus gallinarum</name>
    <dbReference type="NCBI Taxonomy" id="728"/>
    <lineage>
        <taxon>Bacteria</taxon>
        <taxon>Pseudomonadati</taxon>
        <taxon>Pseudomonadota</taxon>
        <taxon>Gammaproteobacteria</taxon>
        <taxon>Pasteurellales</taxon>
        <taxon>Pasteurellaceae</taxon>
        <taxon>Avibacterium</taxon>
    </lineage>
</organism>
<dbReference type="EMBL" id="JAMDKF010000011">
    <property type="protein sequence ID" value="MEE6041496.1"/>
    <property type="molecule type" value="Genomic_DNA"/>
</dbReference>
<accession>A0ABU7QJI3</accession>
<comment type="caution">
    <text evidence="1">The sequence shown here is derived from an EMBL/GenBank/DDBJ whole genome shotgun (WGS) entry which is preliminary data.</text>
</comment>
<name>A0ABU7QJI3_AVIPA</name>
<protein>
    <submittedName>
        <fullName evidence="1">Efflux RND transporter permease subunit</fullName>
    </submittedName>
</protein>
<dbReference type="SUPFAM" id="SSF82866">
    <property type="entry name" value="Multidrug efflux transporter AcrB transmembrane domain"/>
    <property type="match status" value="1"/>
</dbReference>
<dbReference type="PANTHER" id="PTHR32063">
    <property type="match status" value="1"/>
</dbReference>
<dbReference type="RefSeq" id="WP_165816443.1">
    <property type="nucleotide sequence ID" value="NZ_CP081939.1"/>
</dbReference>
<evidence type="ECO:0000313" key="1">
    <source>
        <dbReference type="EMBL" id="MEE6041496.1"/>
    </source>
</evidence>
<gene>
    <name evidence="1" type="ORF">M5S13_06300</name>
</gene>
<evidence type="ECO:0000313" key="2">
    <source>
        <dbReference type="Proteomes" id="UP001347884"/>
    </source>
</evidence>